<name>A0A7Y0QIB8_CELFI</name>
<sequence>MSLTLTRFDGMVDAQVEGPLDPTLPLVILLHGLSGTSGDMTSPLTARPGTAFDRTANPGGYMDRGFAPTPPLLPADSFFLDPTPASLTSWQDALLTSGLSTVVYSQSGPLIANDAAQLTALALAIDAHPQLMGLRVAIVAHSRGGLVAHSRGGLVARTFLRGAVGNPALARFMGRMTTLVTLHSPHLGSGVASLAASIDGLLAGVQGSVAALGAPPPGFLAMMRGMVLNPAIAELVIGTPTASIAPGEPVPGVTYHTFGGTSTVFSRLWATMYTPDSYLPWPVPWPFFHWGVVPVPVGAPLDAVSFGPLALALAPFPPVTHLIAALTALVGSTPELAPGVGDVLVTDARSRLPFAASHTTNPLNHAEALWDATLQAQVAALLLRLRTAPAPVPGQAEARINPYPARLTPASHTVTAKDSATGAAITSGTVTVFDTYGNVALQGQVGVPVTYSFKARRLIRFDDNGDRVVELLYPTAEATLPAPYGLVPVDTGRF</sequence>
<comment type="caution">
    <text evidence="1">The sequence shown here is derived from an EMBL/GenBank/DDBJ whole genome shotgun (WGS) entry which is preliminary data.</text>
</comment>
<dbReference type="InterPro" id="IPR029058">
    <property type="entry name" value="AB_hydrolase_fold"/>
</dbReference>
<protein>
    <recommendedName>
        <fullName evidence="3">DUF676 domain-containing protein</fullName>
    </recommendedName>
</protein>
<dbReference type="RefSeq" id="WP_169325411.1">
    <property type="nucleotide sequence ID" value="NZ_JABCJJ010000022.1"/>
</dbReference>
<evidence type="ECO:0000313" key="1">
    <source>
        <dbReference type="EMBL" id="NMR21033.1"/>
    </source>
</evidence>
<proteinExistence type="predicted"/>
<evidence type="ECO:0000313" key="2">
    <source>
        <dbReference type="Proteomes" id="UP000562124"/>
    </source>
</evidence>
<dbReference type="EMBL" id="JABCJJ010000022">
    <property type="protein sequence ID" value="NMR21033.1"/>
    <property type="molecule type" value="Genomic_DNA"/>
</dbReference>
<dbReference type="Gene3D" id="3.40.50.1820">
    <property type="entry name" value="alpha/beta hydrolase"/>
    <property type="match status" value="1"/>
</dbReference>
<organism evidence="1 2">
    <name type="scientific">Cellulomonas fimi</name>
    <dbReference type="NCBI Taxonomy" id="1708"/>
    <lineage>
        <taxon>Bacteria</taxon>
        <taxon>Bacillati</taxon>
        <taxon>Actinomycetota</taxon>
        <taxon>Actinomycetes</taxon>
        <taxon>Micrococcales</taxon>
        <taxon>Cellulomonadaceae</taxon>
        <taxon>Cellulomonas</taxon>
    </lineage>
</organism>
<gene>
    <name evidence="1" type="ORF">HIR71_12520</name>
</gene>
<accession>A0A7Y0QIB8</accession>
<evidence type="ECO:0008006" key="3">
    <source>
        <dbReference type="Google" id="ProtNLM"/>
    </source>
</evidence>
<dbReference type="AlphaFoldDB" id="A0A7Y0QIB8"/>
<dbReference type="Proteomes" id="UP000562124">
    <property type="component" value="Unassembled WGS sequence"/>
</dbReference>
<reference evidence="1 2" key="1">
    <citation type="submission" date="2020-04" db="EMBL/GenBank/DDBJ databases">
        <title>Sequencing and Assembly of C. fimi.</title>
        <authorList>
            <person name="Ramsey A.R."/>
        </authorList>
    </citation>
    <scope>NUCLEOTIDE SEQUENCE [LARGE SCALE GENOMIC DNA]</scope>
    <source>
        <strain evidence="1 2">SB</strain>
    </source>
</reference>
<keyword evidence="2" id="KW-1185">Reference proteome</keyword>
<dbReference type="SUPFAM" id="SSF53474">
    <property type="entry name" value="alpha/beta-Hydrolases"/>
    <property type="match status" value="1"/>
</dbReference>